<dbReference type="GO" id="GO:0032259">
    <property type="term" value="P:methylation"/>
    <property type="evidence" value="ECO:0007669"/>
    <property type="project" value="UniProtKB-KW"/>
</dbReference>
<proteinExistence type="inferred from homology"/>
<keyword evidence="12" id="KW-1185">Reference proteome</keyword>
<evidence type="ECO:0000256" key="6">
    <source>
        <dbReference type="ARBA" id="ARBA00022603"/>
    </source>
</evidence>
<dbReference type="InterPro" id="IPR029063">
    <property type="entry name" value="SAM-dependent_MTases_sf"/>
</dbReference>
<dbReference type="InterPro" id="IPR000682">
    <property type="entry name" value="PCMT"/>
</dbReference>
<protein>
    <recommendedName>
        <fullName evidence="4 9">Protein-L-isoaspartate O-methyltransferase</fullName>
        <ecNumber evidence="3 9">2.1.1.77</ecNumber>
    </recommendedName>
</protein>
<keyword evidence="6 11" id="KW-0489">Methyltransferase</keyword>
<dbReference type="GO" id="GO:0004719">
    <property type="term" value="F:protein-L-isoaspartate (D-aspartate) O-methyltransferase activity"/>
    <property type="evidence" value="ECO:0007669"/>
    <property type="project" value="UniProtKB-UniRule"/>
</dbReference>
<evidence type="ECO:0000313" key="11">
    <source>
        <dbReference type="EMBL" id="MBB1160992.1"/>
    </source>
</evidence>
<dbReference type="GO" id="GO:0030091">
    <property type="term" value="P:protein repair"/>
    <property type="evidence" value="ECO:0007669"/>
    <property type="project" value="UniProtKB-UniRule"/>
</dbReference>
<accession>A0A839HJ98</accession>
<dbReference type="RefSeq" id="WP_182661422.1">
    <property type="nucleotide sequence ID" value="NZ_JACIVI010000001.1"/>
</dbReference>
<keyword evidence="7 11" id="KW-0808">Transferase</keyword>
<evidence type="ECO:0000256" key="2">
    <source>
        <dbReference type="ARBA" id="ARBA00005369"/>
    </source>
</evidence>
<evidence type="ECO:0000256" key="3">
    <source>
        <dbReference type="ARBA" id="ARBA00011890"/>
    </source>
</evidence>
<dbReference type="Gene3D" id="3.40.50.150">
    <property type="entry name" value="Vaccinia Virus protein VP39"/>
    <property type="match status" value="1"/>
</dbReference>
<evidence type="ECO:0000256" key="9">
    <source>
        <dbReference type="NCBIfam" id="TIGR00080"/>
    </source>
</evidence>
<dbReference type="GO" id="GO:0005737">
    <property type="term" value="C:cytoplasm"/>
    <property type="evidence" value="ECO:0007669"/>
    <property type="project" value="UniProtKB-SubCell"/>
</dbReference>
<evidence type="ECO:0000256" key="4">
    <source>
        <dbReference type="ARBA" id="ARBA00013346"/>
    </source>
</evidence>
<reference evidence="11 12" key="1">
    <citation type="submission" date="2020-08" db="EMBL/GenBank/DDBJ databases">
        <title>Aquariorum lacteus gen. nov., sp. nov., a new member of the family Comamonadaceae, isolated from freshwater aquarium.</title>
        <authorList>
            <person name="Chun S.-J."/>
        </authorList>
    </citation>
    <scope>NUCLEOTIDE SEQUENCE [LARGE SCALE GENOMIC DNA]</scope>
    <source>
        <strain evidence="11 12">SJAQ100</strain>
    </source>
</reference>
<evidence type="ECO:0000256" key="8">
    <source>
        <dbReference type="ARBA" id="ARBA00022691"/>
    </source>
</evidence>
<comment type="similarity">
    <text evidence="2">Belongs to the methyltransferase superfamily. L-isoaspartyl/D-aspartyl protein methyltransferase family.</text>
</comment>
<evidence type="ECO:0000256" key="7">
    <source>
        <dbReference type="ARBA" id="ARBA00022679"/>
    </source>
</evidence>
<gene>
    <name evidence="11" type="primary">pcm</name>
    <name evidence="11" type="ORF">H4F90_03235</name>
</gene>
<dbReference type="SUPFAM" id="SSF53335">
    <property type="entry name" value="S-adenosyl-L-methionine-dependent methyltransferases"/>
    <property type="match status" value="1"/>
</dbReference>
<dbReference type="EC" id="2.1.1.77" evidence="3 9"/>
<evidence type="ECO:0000313" key="12">
    <source>
        <dbReference type="Proteomes" id="UP000586093"/>
    </source>
</evidence>
<comment type="subcellular location">
    <subcellularLocation>
        <location evidence="1">Cytoplasm</location>
    </subcellularLocation>
</comment>
<organism evidence="11 12">
    <name type="scientific">Aquariibacter albus</name>
    <dbReference type="NCBI Taxonomy" id="2759899"/>
    <lineage>
        <taxon>Bacteria</taxon>
        <taxon>Pseudomonadati</taxon>
        <taxon>Pseudomonadota</taxon>
        <taxon>Betaproteobacteria</taxon>
        <taxon>Burkholderiales</taxon>
        <taxon>Sphaerotilaceae</taxon>
        <taxon>Aquariibacter</taxon>
    </lineage>
</organism>
<dbReference type="AlphaFoldDB" id="A0A839HJ98"/>
<sequence>MAPSRPRFPLPLDAVRSGDRGPGARRPAAAPEPPMLRPQAPLDAAARDRARQTVPAGLGLDSEQVRERLIRRLEAQGLRDPRVAAALRAVPRHLFVDSALAQQAYEDTSLPIGWGQTISKPSVVARMLELLIAPQPAGRPLRLLEIGSGCGYQAAVMLQLGVSRLVSIERLRPLHELAQARLAPHRGDRLRLVHGDGRLGHAPMAPYDGIIAAAGGEALPEAWLAQLAPGGRLVAPLARSPGGPQCLAVVDRMADGRLVEQRHEAVLFVPLESGVA</sequence>
<dbReference type="PANTHER" id="PTHR11579">
    <property type="entry name" value="PROTEIN-L-ISOASPARTATE O-METHYLTRANSFERASE"/>
    <property type="match status" value="1"/>
</dbReference>
<dbReference type="EMBL" id="JACIVI010000001">
    <property type="protein sequence ID" value="MBB1160992.1"/>
    <property type="molecule type" value="Genomic_DNA"/>
</dbReference>
<evidence type="ECO:0000256" key="5">
    <source>
        <dbReference type="ARBA" id="ARBA00022490"/>
    </source>
</evidence>
<keyword evidence="8" id="KW-0949">S-adenosyl-L-methionine</keyword>
<dbReference type="CDD" id="cd02440">
    <property type="entry name" value="AdoMet_MTases"/>
    <property type="match status" value="1"/>
</dbReference>
<evidence type="ECO:0000256" key="1">
    <source>
        <dbReference type="ARBA" id="ARBA00004496"/>
    </source>
</evidence>
<dbReference type="NCBIfam" id="TIGR00080">
    <property type="entry name" value="pimt"/>
    <property type="match status" value="1"/>
</dbReference>
<dbReference type="Pfam" id="PF01135">
    <property type="entry name" value="PCMT"/>
    <property type="match status" value="1"/>
</dbReference>
<keyword evidence="5" id="KW-0963">Cytoplasm</keyword>
<dbReference type="Proteomes" id="UP000586093">
    <property type="component" value="Unassembled WGS sequence"/>
</dbReference>
<comment type="caution">
    <text evidence="11">The sequence shown here is derived from an EMBL/GenBank/DDBJ whole genome shotgun (WGS) entry which is preliminary data.</text>
</comment>
<evidence type="ECO:0000256" key="10">
    <source>
        <dbReference type="SAM" id="MobiDB-lite"/>
    </source>
</evidence>
<name>A0A839HJ98_9BURK</name>
<feature type="region of interest" description="Disordered" evidence="10">
    <location>
        <begin position="1"/>
        <end position="58"/>
    </location>
</feature>
<dbReference type="PANTHER" id="PTHR11579:SF0">
    <property type="entry name" value="PROTEIN-L-ISOASPARTATE(D-ASPARTATE) O-METHYLTRANSFERASE"/>
    <property type="match status" value="1"/>
</dbReference>